<keyword evidence="6" id="KW-0010">Activator</keyword>
<comment type="subunit">
    <text evidence="6">Component of the Mediator complex.</text>
</comment>
<protein>
    <recommendedName>
        <fullName evidence="6">Mediator of RNA polymerase II transcription subunit 19</fullName>
    </recommendedName>
    <alternativeName>
        <fullName evidence="6">Mediator complex subunit 19</fullName>
    </alternativeName>
</protein>
<keyword evidence="4 6" id="KW-0804">Transcription</keyword>
<evidence type="ECO:0000313" key="8">
    <source>
        <dbReference type="EMBL" id="CAD5124185.1"/>
    </source>
</evidence>
<dbReference type="GO" id="GO:0003712">
    <property type="term" value="F:transcription coregulator activity"/>
    <property type="evidence" value="ECO:0007669"/>
    <property type="project" value="InterPro"/>
</dbReference>
<dbReference type="GO" id="GO:0016592">
    <property type="term" value="C:mediator complex"/>
    <property type="evidence" value="ECO:0007669"/>
    <property type="project" value="InterPro"/>
</dbReference>
<reference evidence="8 9" key="1">
    <citation type="submission" date="2020-08" db="EMBL/GenBank/DDBJ databases">
        <authorList>
            <person name="Hejnol A."/>
        </authorList>
    </citation>
    <scope>NUCLEOTIDE SEQUENCE [LARGE SCALE GENOMIC DNA]</scope>
</reference>
<evidence type="ECO:0000256" key="4">
    <source>
        <dbReference type="ARBA" id="ARBA00023163"/>
    </source>
</evidence>
<keyword evidence="5 6" id="KW-0539">Nucleus</keyword>
<proteinExistence type="inferred from homology"/>
<feature type="compositionally biased region" description="Polar residues" evidence="7">
    <location>
        <begin position="1"/>
        <end position="21"/>
    </location>
</feature>
<evidence type="ECO:0000256" key="5">
    <source>
        <dbReference type="ARBA" id="ARBA00023242"/>
    </source>
</evidence>
<evidence type="ECO:0000256" key="1">
    <source>
        <dbReference type="ARBA" id="ARBA00004123"/>
    </source>
</evidence>
<dbReference type="AlphaFoldDB" id="A0A7I8W885"/>
<dbReference type="InterPro" id="IPR019403">
    <property type="entry name" value="Mediator_Med19_met"/>
</dbReference>
<evidence type="ECO:0000256" key="3">
    <source>
        <dbReference type="ARBA" id="ARBA00023015"/>
    </source>
</evidence>
<organism evidence="8 9">
    <name type="scientific">Dimorphilus gyrociliatus</name>
    <dbReference type="NCBI Taxonomy" id="2664684"/>
    <lineage>
        <taxon>Eukaryota</taxon>
        <taxon>Metazoa</taxon>
        <taxon>Spiralia</taxon>
        <taxon>Lophotrochozoa</taxon>
        <taxon>Annelida</taxon>
        <taxon>Polychaeta</taxon>
        <taxon>Polychaeta incertae sedis</taxon>
        <taxon>Dinophilidae</taxon>
        <taxon>Dimorphilus</taxon>
    </lineage>
</organism>
<name>A0A7I8W885_9ANNE</name>
<dbReference type="GO" id="GO:0045944">
    <property type="term" value="P:positive regulation of transcription by RNA polymerase II"/>
    <property type="evidence" value="ECO:0007669"/>
    <property type="project" value="TreeGrafter"/>
</dbReference>
<evidence type="ECO:0000256" key="6">
    <source>
        <dbReference type="RuleBase" id="RU364151"/>
    </source>
</evidence>
<evidence type="ECO:0000256" key="7">
    <source>
        <dbReference type="SAM" id="MobiDB-lite"/>
    </source>
</evidence>
<evidence type="ECO:0000256" key="2">
    <source>
        <dbReference type="ARBA" id="ARBA00009259"/>
    </source>
</evidence>
<comment type="subcellular location">
    <subcellularLocation>
        <location evidence="1 6">Nucleus</location>
    </subcellularLocation>
</comment>
<feature type="region of interest" description="Disordered" evidence="7">
    <location>
        <begin position="144"/>
        <end position="199"/>
    </location>
</feature>
<accession>A0A7I8W885</accession>
<dbReference type="OrthoDB" id="10044050at2759"/>
<keyword evidence="3 6" id="KW-0805">Transcription regulation</keyword>
<comment type="similarity">
    <text evidence="2 6">Belongs to the Mediator complex subunit 19 family.</text>
</comment>
<dbReference type="Proteomes" id="UP000549394">
    <property type="component" value="Unassembled WGS sequence"/>
</dbReference>
<dbReference type="PANTHER" id="PTHR22536">
    <property type="entry name" value="LUNG CANCER METASTASIS-RELATED LCMR1 PROTEIN"/>
    <property type="match status" value="1"/>
</dbReference>
<dbReference type="Pfam" id="PF10278">
    <property type="entry name" value="Med19"/>
    <property type="match status" value="1"/>
</dbReference>
<evidence type="ECO:0000313" key="9">
    <source>
        <dbReference type="Proteomes" id="UP000549394"/>
    </source>
</evidence>
<feature type="region of interest" description="Disordered" evidence="7">
    <location>
        <begin position="1"/>
        <end position="22"/>
    </location>
</feature>
<comment type="caution">
    <text evidence="8">The sequence shown here is derived from an EMBL/GenBank/DDBJ whole genome shotgun (WGS) entry which is preliminary data.</text>
</comment>
<gene>
    <name evidence="6" type="primary">MED19</name>
    <name evidence="8" type="ORF">DGYR_LOCUS11762</name>
</gene>
<feature type="compositionally biased region" description="Basic and acidic residues" evidence="7">
    <location>
        <begin position="168"/>
        <end position="183"/>
    </location>
</feature>
<comment type="function">
    <text evidence="6">Component of the Mediator complex, a coactivator involved in the regulated transcription of nearly all RNA polymerase II-dependent genes. Mediator functions as a bridge to convey information from gene-specific regulatory proteins to the basal RNA polymerase II transcription machinery. Mediator is recruited to promoters by direct interactions with regulatory proteins and serves as a scaffold for the assembly of a functional preinitiation complex with RNA polymerase II and the general transcription factors.</text>
</comment>
<feature type="compositionally biased region" description="Basic residues" evidence="7">
    <location>
        <begin position="184"/>
        <end position="199"/>
    </location>
</feature>
<dbReference type="PANTHER" id="PTHR22536:SF1">
    <property type="entry name" value="MEDIATOR OF RNA POLYMERASE II TRANSCRIPTION SUBUNIT 19"/>
    <property type="match status" value="1"/>
</dbReference>
<dbReference type="EMBL" id="CAJFCJ010000020">
    <property type="protein sequence ID" value="CAD5124185.1"/>
    <property type="molecule type" value="Genomic_DNA"/>
</dbReference>
<sequence length="199" mass="22078">MDQISPKTSPAVQKPDSTGTLKTKICLQPGRVPSIIRSFYMMGDLPESSSINGASDLIAHYGLEHSYKKLSGKKVKEKLSSFLPDLPGDVNMPGNLDNSSLRSIIEKPPITGKEFRPLSGSQLIGFKLHPGKLPETYKTLVSGLSSVSNERKKRPKERGGDSTGDEDTEKRVKKEKKVKEESLKKKKKKKDKKKKDRSL</sequence>
<keyword evidence="9" id="KW-1185">Reference proteome</keyword>